<dbReference type="GO" id="GO:0004775">
    <property type="term" value="F:succinate-CoA ligase (ADP-forming) activity"/>
    <property type="evidence" value="ECO:0007669"/>
    <property type="project" value="UniProtKB-UniRule"/>
</dbReference>
<dbReference type="Proteomes" id="UP000831290">
    <property type="component" value="Chromosome"/>
</dbReference>
<dbReference type="FunFam" id="3.30.470.20:FF:000002">
    <property type="entry name" value="Succinate--CoA ligase [ADP-forming] subunit beta"/>
    <property type="match status" value="1"/>
</dbReference>
<feature type="binding site" evidence="7">
    <location>
        <begin position="57"/>
        <end position="59"/>
    </location>
    <ligand>
        <name>ATP</name>
        <dbReference type="ChEBI" id="CHEBI:30616"/>
    </ligand>
</feature>
<evidence type="ECO:0000313" key="11">
    <source>
        <dbReference type="Proteomes" id="UP000831290"/>
    </source>
</evidence>
<dbReference type="PANTHER" id="PTHR11815:SF10">
    <property type="entry name" value="SUCCINATE--COA LIGASE [GDP-FORMING] SUBUNIT BETA, MITOCHONDRIAL"/>
    <property type="match status" value="1"/>
</dbReference>
<keyword evidence="4 7" id="KW-0479">Metal-binding</keyword>
<dbReference type="Gene3D" id="3.40.50.261">
    <property type="entry name" value="Succinyl-CoA synthetase domains"/>
    <property type="match status" value="1"/>
</dbReference>
<dbReference type="InterPro" id="IPR005811">
    <property type="entry name" value="SUCC_ACL_C"/>
</dbReference>
<protein>
    <recommendedName>
        <fullName evidence="7">Succinate--CoA ligase [ADP-forming] subunit beta</fullName>
        <ecNumber evidence="7">6.2.1.5</ecNumber>
    </recommendedName>
    <alternativeName>
        <fullName evidence="7">Succinyl-CoA synthetase subunit beta</fullName>
        <shortName evidence="7">SCS-beta</shortName>
    </alternativeName>
</protein>
<dbReference type="GO" id="GO:0006099">
    <property type="term" value="P:tricarboxylic acid cycle"/>
    <property type="evidence" value="ECO:0007669"/>
    <property type="project" value="UniProtKB-UniRule"/>
</dbReference>
<dbReference type="FunFam" id="3.30.1490.20:FF:000002">
    <property type="entry name" value="Succinate--CoA ligase [ADP-forming] subunit beta"/>
    <property type="match status" value="1"/>
</dbReference>
<dbReference type="InterPro" id="IPR017866">
    <property type="entry name" value="Succ-CoA_synthase_bsu_CS"/>
</dbReference>
<dbReference type="Pfam" id="PF08442">
    <property type="entry name" value="ATP-grasp_2"/>
    <property type="match status" value="1"/>
</dbReference>
<dbReference type="AlphaFoldDB" id="A0A9E6ZUL2"/>
<dbReference type="InterPro" id="IPR016102">
    <property type="entry name" value="Succinyl-CoA_synth-like"/>
</dbReference>
<comment type="catalytic activity">
    <reaction evidence="7">
        <text>succinate + ATP + CoA = succinyl-CoA + ADP + phosphate</text>
        <dbReference type="Rhea" id="RHEA:17661"/>
        <dbReference type="ChEBI" id="CHEBI:30031"/>
        <dbReference type="ChEBI" id="CHEBI:30616"/>
        <dbReference type="ChEBI" id="CHEBI:43474"/>
        <dbReference type="ChEBI" id="CHEBI:57287"/>
        <dbReference type="ChEBI" id="CHEBI:57292"/>
        <dbReference type="ChEBI" id="CHEBI:456216"/>
        <dbReference type="EC" id="6.2.1.5"/>
    </reaction>
</comment>
<dbReference type="GO" id="GO:0005829">
    <property type="term" value="C:cytosol"/>
    <property type="evidence" value="ECO:0007669"/>
    <property type="project" value="TreeGrafter"/>
</dbReference>
<feature type="binding site" evidence="7">
    <location>
        <position position="116"/>
    </location>
    <ligand>
        <name>ATP</name>
        <dbReference type="ChEBI" id="CHEBI:30616"/>
    </ligand>
</feature>
<dbReference type="InterPro" id="IPR005809">
    <property type="entry name" value="Succ_CoA_ligase-like_bsu"/>
</dbReference>
<name>A0A9E6ZUL2_9FLAO</name>
<accession>A0A9E6ZUL2</accession>
<sequence length="397" mass="43215">MNLHEYQGKEILSNFGVRVQRGIVAHNAKEAVEAAKQLTQETGTGWHVIKAQVHAGGRGKGGGVKLAKNLKEVEGLAENIIGMNLITPQTSKEGKKVHQVLIAEDVYYPGDSETAEFYMSVLLNRGKGRNMIMYSTEGGMDIEEVAEKTPHLIFTEEIDPSVGLMPFQARRIAFNLGLSGNAFKEMIKFVMALYTAYIKSDASLFEINPVLKTSDDKIMAVDAKVTIDDNSLYRHKDYAEMRDLREEDPIEVEAKAAGLNYVNLDGNVGCMVNGAGLAMATMDLIKMAGGDPANFLDVGGTADAKRVETAFRIILKDPAVKAILVNIFGGIVRCDRVAQGIVDAYKNMGDAIKVPIIVRLQGTNAEIAKELIDNSGLAVHSAIEFQEAADKVQQVLK</sequence>
<organism evidence="10 11">
    <name type="scientific">Abyssalbus ytuae</name>
    <dbReference type="NCBI Taxonomy" id="2926907"/>
    <lineage>
        <taxon>Bacteria</taxon>
        <taxon>Pseudomonadati</taxon>
        <taxon>Bacteroidota</taxon>
        <taxon>Flavobacteriia</taxon>
        <taxon>Flavobacteriales</taxon>
        <taxon>Flavobacteriaceae</taxon>
        <taxon>Abyssalbus</taxon>
    </lineage>
</organism>
<comment type="pathway">
    <text evidence="7">Carbohydrate metabolism; tricarboxylic acid cycle; succinate from succinyl-CoA (ligase route): step 1/1.</text>
</comment>
<feature type="binding site" evidence="7">
    <location>
        <position position="222"/>
    </location>
    <ligand>
        <name>Mg(2+)</name>
        <dbReference type="ChEBI" id="CHEBI:18420"/>
    </ligand>
</feature>
<keyword evidence="3 7" id="KW-0436">Ligase</keyword>
<comment type="catalytic activity">
    <reaction evidence="7">
        <text>GTP + succinate + CoA = succinyl-CoA + GDP + phosphate</text>
        <dbReference type="Rhea" id="RHEA:22120"/>
        <dbReference type="ChEBI" id="CHEBI:30031"/>
        <dbReference type="ChEBI" id="CHEBI:37565"/>
        <dbReference type="ChEBI" id="CHEBI:43474"/>
        <dbReference type="ChEBI" id="CHEBI:57287"/>
        <dbReference type="ChEBI" id="CHEBI:57292"/>
        <dbReference type="ChEBI" id="CHEBI:58189"/>
    </reaction>
</comment>
<dbReference type="EC" id="6.2.1.5" evidence="7"/>
<feature type="binding site" evidence="7">
    <location>
        <begin position="330"/>
        <end position="332"/>
    </location>
    <ligand>
        <name>substrate</name>
        <note>ligand shared with subunit alpha</note>
    </ligand>
</feature>
<dbReference type="PROSITE" id="PS01217">
    <property type="entry name" value="SUCCINYL_COA_LIG_3"/>
    <property type="match status" value="1"/>
</dbReference>
<feature type="binding site" evidence="7">
    <location>
        <position position="273"/>
    </location>
    <ligand>
        <name>substrate</name>
        <note>ligand shared with subunit alpha</note>
    </ligand>
</feature>
<reference evidence="10" key="1">
    <citation type="submission" date="2022-03" db="EMBL/GenBank/DDBJ databases">
        <title>Description of Abyssus ytuae gen. nov., sp. nov., a novel member of the family Flavobacteriaceae isolated from the sediment of Mariana Trench.</title>
        <authorList>
            <person name="Zhang J."/>
            <person name="Xu X."/>
        </authorList>
    </citation>
    <scope>NUCLEOTIDE SEQUENCE</scope>
    <source>
        <strain evidence="10">MT3330</strain>
    </source>
</reference>
<dbReference type="InterPro" id="IPR013815">
    <property type="entry name" value="ATP_grasp_subdomain_1"/>
</dbReference>
<dbReference type="SUPFAM" id="SSF52210">
    <property type="entry name" value="Succinyl-CoA synthetase domains"/>
    <property type="match status" value="1"/>
</dbReference>
<comment type="subunit">
    <text evidence="7">Heterotetramer of two alpha and two beta subunits.</text>
</comment>
<dbReference type="GO" id="GO:0000287">
    <property type="term" value="F:magnesium ion binding"/>
    <property type="evidence" value="ECO:0007669"/>
    <property type="project" value="UniProtKB-UniRule"/>
</dbReference>
<evidence type="ECO:0000256" key="7">
    <source>
        <dbReference type="HAMAP-Rule" id="MF_00558"/>
    </source>
</evidence>
<dbReference type="GO" id="GO:0005524">
    <property type="term" value="F:ATP binding"/>
    <property type="evidence" value="ECO:0007669"/>
    <property type="project" value="UniProtKB-UniRule"/>
</dbReference>
<dbReference type="HAMAP" id="MF_00558">
    <property type="entry name" value="Succ_CoA_beta"/>
    <property type="match status" value="1"/>
</dbReference>
<dbReference type="PIRSF" id="PIRSF001554">
    <property type="entry name" value="SucCS_beta"/>
    <property type="match status" value="1"/>
</dbReference>
<dbReference type="NCBIfam" id="TIGR01016">
    <property type="entry name" value="sucCoAbeta"/>
    <property type="match status" value="1"/>
</dbReference>
<dbReference type="EMBL" id="CP094358">
    <property type="protein sequence ID" value="UOB17041.1"/>
    <property type="molecule type" value="Genomic_DNA"/>
</dbReference>
<gene>
    <name evidence="7 10" type="primary">sucC</name>
    <name evidence="10" type="ORF">MQE35_15035</name>
</gene>
<feature type="binding site" evidence="7">
    <location>
        <position position="106"/>
    </location>
    <ligand>
        <name>ATP</name>
        <dbReference type="ChEBI" id="CHEBI:30616"/>
    </ligand>
</feature>
<feature type="domain" description="ATP-grasp fold succinyl-CoA synthetase-type" evidence="9">
    <location>
        <begin position="2"/>
        <end position="210"/>
    </location>
</feature>
<dbReference type="GO" id="GO:0042709">
    <property type="term" value="C:succinate-CoA ligase complex"/>
    <property type="evidence" value="ECO:0007669"/>
    <property type="project" value="TreeGrafter"/>
</dbReference>
<proteinExistence type="inferred from homology"/>
<evidence type="ECO:0000256" key="6">
    <source>
        <dbReference type="ARBA" id="ARBA00022842"/>
    </source>
</evidence>
<dbReference type="KEGG" id="fbm:MQE35_15035"/>
<evidence type="ECO:0000256" key="5">
    <source>
        <dbReference type="ARBA" id="ARBA00022741"/>
    </source>
</evidence>
<comment type="similarity">
    <text evidence="1 7">Belongs to the succinate/malate CoA ligase beta subunit family.</text>
</comment>
<dbReference type="Gene3D" id="3.30.1490.20">
    <property type="entry name" value="ATP-grasp fold, A domain"/>
    <property type="match status" value="1"/>
</dbReference>
<dbReference type="SUPFAM" id="SSF56059">
    <property type="entry name" value="Glutathione synthetase ATP-binding domain-like"/>
    <property type="match status" value="1"/>
</dbReference>
<keyword evidence="2 7" id="KW-0816">Tricarboxylic acid cycle</keyword>
<feature type="binding site" evidence="7">
    <location>
        <position position="50"/>
    </location>
    <ligand>
        <name>ATP</name>
        <dbReference type="ChEBI" id="CHEBI:30616"/>
    </ligand>
</feature>
<keyword evidence="7" id="KW-0067">ATP-binding</keyword>
<dbReference type="RefSeq" id="WP_255842304.1">
    <property type="nucleotide sequence ID" value="NZ_CP094358.1"/>
</dbReference>
<evidence type="ECO:0000313" key="10">
    <source>
        <dbReference type="EMBL" id="UOB17041.1"/>
    </source>
</evidence>
<keyword evidence="6 7" id="KW-0460">Magnesium</keyword>
<feature type="binding site" evidence="7">
    <location>
        <position position="208"/>
    </location>
    <ligand>
        <name>Mg(2+)</name>
        <dbReference type="ChEBI" id="CHEBI:18420"/>
    </ligand>
</feature>
<dbReference type="PANTHER" id="PTHR11815">
    <property type="entry name" value="SUCCINYL-COA SYNTHETASE BETA CHAIN"/>
    <property type="match status" value="1"/>
</dbReference>
<evidence type="ECO:0000259" key="8">
    <source>
        <dbReference type="Pfam" id="PF00549"/>
    </source>
</evidence>
<comment type="cofactor">
    <cofactor evidence="7">
        <name>Mg(2+)</name>
        <dbReference type="ChEBI" id="CHEBI:18420"/>
    </cofactor>
    <text evidence="7">Binds 1 Mg(2+) ion per subunit.</text>
</comment>
<evidence type="ECO:0000256" key="2">
    <source>
        <dbReference type="ARBA" id="ARBA00022532"/>
    </source>
</evidence>
<dbReference type="Gene3D" id="3.30.470.20">
    <property type="entry name" value="ATP-grasp fold, B domain"/>
    <property type="match status" value="1"/>
</dbReference>
<keyword evidence="5 7" id="KW-0547">Nucleotide-binding</keyword>
<comment type="function">
    <text evidence="7">Succinyl-CoA synthetase functions in the citric acid cycle (TCA), coupling the hydrolysis of succinyl-CoA to the synthesis of either ATP or GTP and thus represents the only step of substrate-level phosphorylation in the TCA. The beta subunit provides nucleotide specificity of the enzyme and binds the substrate succinate, while the binding sites for coenzyme A and phosphate are found in the alpha subunit.</text>
</comment>
<evidence type="ECO:0000256" key="3">
    <source>
        <dbReference type="ARBA" id="ARBA00022598"/>
    </source>
</evidence>
<dbReference type="FunFam" id="3.40.50.261:FF:000001">
    <property type="entry name" value="Succinate--CoA ligase [ADP-forming] subunit beta"/>
    <property type="match status" value="1"/>
</dbReference>
<evidence type="ECO:0000256" key="1">
    <source>
        <dbReference type="ARBA" id="ARBA00009182"/>
    </source>
</evidence>
<evidence type="ECO:0000256" key="4">
    <source>
        <dbReference type="ARBA" id="ARBA00022723"/>
    </source>
</evidence>
<evidence type="ECO:0000259" key="9">
    <source>
        <dbReference type="Pfam" id="PF08442"/>
    </source>
</evidence>
<dbReference type="NCBIfam" id="NF001913">
    <property type="entry name" value="PRK00696.1"/>
    <property type="match status" value="1"/>
</dbReference>
<dbReference type="InterPro" id="IPR013650">
    <property type="entry name" value="ATP-grasp_succ-CoA_synth-type"/>
</dbReference>
<dbReference type="Pfam" id="PF00549">
    <property type="entry name" value="Ligase_CoA"/>
    <property type="match status" value="1"/>
</dbReference>
<comment type="caution">
    <text evidence="7">Lacks conserved residue(s) required for the propagation of feature annotation.</text>
</comment>
<keyword evidence="11" id="KW-1185">Reference proteome</keyword>
<feature type="domain" description="ATP-citrate synthase/succinyl-CoA ligase C-terminal" evidence="8">
    <location>
        <begin position="271"/>
        <end position="391"/>
    </location>
</feature>
<dbReference type="GO" id="GO:0006104">
    <property type="term" value="P:succinyl-CoA metabolic process"/>
    <property type="evidence" value="ECO:0007669"/>
    <property type="project" value="TreeGrafter"/>
</dbReference>